<dbReference type="InterPro" id="IPR016193">
    <property type="entry name" value="Cytidine_deaminase-like"/>
</dbReference>
<evidence type="ECO:0000256" key="10">
    <source>
        <dbReference type="HAMAP-Rule" id="MF_00139"/>
    </source>
</evidence>
<feature type="domain" description="MGS-like" evidence="11">
    <location>
        <begin position="1"/>
        <end position="148"/>
    </location>
</feature>
<dbReference type="GO" id="GO:0006189">
    <property type="term" value="P:'de novo' IMP biosynthetic process"/>
    <property type="evidence" value="ECO:0007669"/>
    <property type="project" value="UniProtKB-UniRule"/>
</dbReference>
<dbReference type="InterPro" id="IPR024051">
    <property type="entry name" value="AICAR_Tfase_dup_dom_sf"/>
</dbReference>
<dbReference type="EC" id="2.1.2.3" evidence="10"/>
<evidence type="ECO:0000256" key="5">
    <source>
        <dbReference type="ARBA" id="ARBA00022755"/>
    </source>
</evidence>
<dbReference type="FunFam" id="3.40.140.20:FF:000002">
    <property type="entry name" value="Bifunctional purine biosynthesis protein PurH"/>
    <property type="match status" value="1"/>
</dbReference>
<dbReference type="PANTHER" id="PTHR11692">
    <property type="entry name" value="BIFUNCTIONAL PURINE BIOSYNTHESIS PROTEIN PURH"/>
    <property type="match status" value="1"/>
</dbReference>
<sequence length="523" mass="58546">MMLEIKNALISVSNKNGIIELARFLEEKGISILATSGTYRYLTENGIKNILSISDYTETEELIDGRVKTLHPNIFAGILANKNNEGHMMELKEKNILPIDLVVCNLYPFKEGLIKNLSHEEMVELIDIGGVSLLRAAAKNYSSCLVLIDEEDYKDFINEFNLNDGKIPLNLRIEKAIKVFYITSEYDSYVSNYLASMSGISKKLEKFPDILSINLKKMKDLRYGENPHQRGSLYEWKEEEVSLVNSIQLNGKEMSYNNYLDADTALNIVLEFEKPCCAIVKHSTPCGVGCGDHVSEAFNKAYITDPVSAFGGIVAFNRTLDLLTANDISSLYLEVIIAPDFEEEALNLLRTKKNLRLLKIDLSNFKNRPYITIQKIRGGLLVQEGNWEPEDTNKWEIKSDREPTEIEMESAIFAWKVVKWVKSNGIVIASKDVTFGIGSGQPSRVGSAEIAISKAHNQGKYTGGCALASDGFIPFRDTVEIAAEAGITTIIEPGGSVRDNEIIEACNEKDIALIFTNRRNFRH</sequence>
<evidence type="ECO:0000256" key="9">
    <source>
        <dbReference type="ARBA" id="ARBA00050687"/>
    </source>
</evidence>
<dbReference type="Pfam" id="PF02142">
    <property type="entry name" value="MGS"/>
    <property type="match status" value="1"/>
</dbReference>
<dbReference type="NCBIfam" id="TIGR00355">
    <property type="entry name" value="purH"/>
    <property type="match status" value="1"/>
</dbReference>
<keyword evidence="7 10" id="KW-0511">Multifunctional enzyme</keyword>
<name>A0A7C4UFE0_UNCW3</name>
<dbReference type="SMART" id="SM00851">
    <property type="entry name" value="MGS"/>
    <property type="match status" value="1"/>
</dbReference>
<dbReference type="Pfam" id="PF01808">
    <property type="entry name" value="AICARFT_IMPCHas"/>
    <property type="match status" value="1"/>
</dbReference>
<evidence type="ECO:0000256" key="8">
    <source>
        <dbReference type="ARBA" id="ARBA00050488"/>
    </source>
</evidence>
<dbReference type="SMART" id="SM00798">
    <property type="entry name" value="AICARFT_IMPCHas"/>
    <property type="match status" value="1"/>
</dbReference>
<dbReference type="InterPro" id="IPR011607">
    <property type="entry name" value="MGS-like_dom"/>
</dbReference>
<evidence type="ECO:0000313" key="12">
    <source>
        <dbReference type="EMBL" id="HGW91138.1"/>
    </source>
</evidence>
<dbReference type="GO" id="GO:0004643">
    <property type="term" value="F:phosphoribosylaminoimidazolecarboxamide formyltransferase activity"/>
    <property type="evidence" value="ECO:0007669"/>
    <property type="project" value="UniProtKB-UniRule"/>
</dbReference>
<dbReference type="PROSITE" id="PS51855">
    <property type="entry name" value="MGS"/>
    <property type="match status" value="1"/>
</dbReference>
<dbReference type="Gene3D" id="3.40.140.20">
    <property type="match status" value="2"/>
</dbReference>
<dbReference type="Gene3D" id="3.40.50.1380">
    <property type="entry name" value="Methylglyoxal synthase-like domain"/>
    <property type="match status" value="1"/>
</dbReference>
<comment type="pathway">
    <text evidence="1 10">Purine metabolism; IMP biosynthesis via de novo pathway; IMP from 5-formamido-1-(5-phospho-D-ribosyl)imidazole-4-carboxamide: step 1/1.</text>
</comment>
<proteinExistence type="inferred from homology"/>
<dbReference type="PANTHER" id="PTHR11692:SF0">
    <property type="entry name" value="BIFUNCTIONAL PURINE BIOSYNTHESIS PROTEIN ATIC"/>
    <property type="match status" value="1"/>
</dbReference>
<dbReference type="EMBL" id="DTHG01000014">
    <property type="protein sequence ID" value="HGW91138.1"/>
    <property type="molecule type" value="Genomic_DNA"/>
</dbReference>
<keyword evidence="5 10" id="KW-0658">Purine biosynthesis</keyword>
<dbReference type="SUPFAM" id="SSF52335">
    <property type="entry name" value="Methylglyoxal synthase-like"/>
    <property type="match status" value="1"/>
</dbReference>
<dbReference type="SUPFAM" id="SSF53927">
    <property type="entry name" value="Cytidine deaminase-like"/>
    <property type="match status" value="1"/>
</dbReference>
<evidence type="ECO:0000259" key="11">
    <source>
        <dbReference type="PROSITE" id="PS51855"/>
    </source>
</evidence>
<dbReference type="GO" id="GO:0005829">
    <property type="term" value="C:cytosol"/>
    <property type="evidence" value="ECO:0007669"/>
    <property type="project" value="TreeGrafter"/>
</dbReference>
<dbReference type="EC" id="3.5.4.10" evidence="10"/>
<comment type="pathway">
    <text evidence="2 10">Purine metabolism; IMP biosynthesis via de novo pathway; 5-formamido-1-(5-phospho-D-ribosyl)imidazole-4-carboxamide from 5-amino-1-(5-phospho-D-ribosyl)imidazole-4-carboxamide (10-formyl THF route): step 1/1.</text>
</comment>
<keyword evidence="4 10" id="KW-0808">Transferase</keyword>
<gene>
    <name evidence="10 12" type="primary">purH</name>
    <name evidence="12" type="ORF">ENV67_01175</name>
</gene>
<dbReference type="FunFam" id="3.40.50.1380:FF:000001">
    <property type="entry name" value="Bifunctional purine biosynthesis protein PurH"/>
    <property type="match status" value="1"/>
</dbReference>
<organism evidence="12">
    <name type="scientific">candidate division WOR-3 bacterium</name>
    <dbReference type="NCBI Taxonomy" id="2052148"/>
    <lineage>
        <taxon>Bacteria</taxon>
        <taxon>Bacteria division WOR-3</taxon>
    </lineage>
</organism>
<dbReference type="UniPathway" id="UPA00074">
    <property type="reaction ID" value="UER00133"/>
</dbReference>
<dbReference type="GO" id="GO:0003937">
    <property type="term" value="F:IMP cyclohydrolase activity"/>
    <property type="evidence" value="ECO:0007669"/>
    <property type="project" value="UniProtKB-UniRule"/>
</dbReference>
<evidence type="ECO:0000256" key="1">
    <source>
        <dbReference type="ARBA" id="ARBA00004844"/>
    </source>
</evidence>
<comment type="similarity">
    <text evidence="3 10">Belongs to the PurH family.</text>
</comment>
<dbReference type="AlphaFoldDB" id="A0A7C4UFE0"/>
<comment type="catalytic activity">
    <reaction evidence="9 10">
        <text>IMP + H2O = 5-formamido-1-(5-phospho-D-ribosyl)imidazole-4-carboxamide</text>
        <dbReference type="Rhea" id="RHEA:18445"/>
        <dbReference type="ChEBI" id="CHEBI:15377"/>
        <dbReference type="ChEBI" id="CHEBI:58053"/>
        <dbReference type="ChEBI" id="CHEBI:58467"/>
        <dbReference type="EC" id="3.5.4.10"/>
    </reaction>
</comment>
<dbReference type="InterPro" id="IPR036914">
    <property type="entry name" value="MGS-like_dom_sf"/>
</dbReference>
<comment type="caution">
    <text evidence="12">The sequence shown here is derived from an EMBL/GenBank/DDBJ whole genome shotgun (WGS) entry which is preliminary data.</text>
</comment>
<dbReference type="NCBIfam" id="NF002049">
    <property type="entry name" value="PRK00881.1"/>
    <property type="match status" value="1"/>
</dbReference>
<protein>
    <recommendedName>
        <fullName evidence="10">Bifunctional purine biosynthesis protein PurH</fullName>
    </recommendedName>
    <domain>
        <recommendedName>
            <fullName evidence="10">Phosphoribosylaminoimidazolecarboxamide formyltransferase</fullName>
            <ecNumber evidence="10">2.1.2.3</ecNumber>
        </recommendedName>
        <alternativeName>
            <fullName evidence="10">AICAR transformylase</fullName>
        </alternativeName>
    </domain>
    <domain>
        <recommendedName>
            <fullName evidence="10">IMP cyclohydrolase</fullName>
            <ecNumber evidence="10">3.5.4.10</ecNumber>
        </recommendedName>
        <alternativeName>
            <fullName evidence="10">ATIC</fullName>
        </alternativeName>
        <alternativeName>
            <fullName evidence="10">IMP synthase</fullName>
        </alternativeName>
        <alternativeName>
            <fullName evidence="10">Inosinicase</fullName>
        </alternativeName>
    </domain>
</protein>
<dbReference type="PIRSF" id="PIRSF000414">
    <property type="entry name" value="AICARFT_IMPCHas"/>
    <property type="match status" value="1"/>
</dbReference>
<comment type="catalytic activity">
    <reaction evidence="8 10">
        <text>(6R)-10-formyltetrahydrofolate + 5-amino-1-(5-phospho-beta-D-ribosyl)imidazole-4-carboxamide = 5-formamido-1-(5-phospho-D-ribosyl)imidazole-4-carboxamide + (6S)-5,6,7,8-tetrahydrofolate</text>
        <dbReference type="Rhea" id="RHEA:22192"/>
        <dbReference type="ChEBI" id="CHEBI:57453"/>
        <dbReference type="ChEBI" id="CHEBI:58467"/>
        <dbReference type="ChEBI" id="CHEBI:58475"/>
        <dbReference type="ChEBI" id="CHEBI:195366"/>
        <dbReference type="EC" id="2.1.2.3"/>
    </reaction>
</comment>
<evidence type="ECO:0000256" key="6">
    <source>
        <dbReference type="ARBA" id="ARBA00022801"/>
    </source>
</evidence>
<dbReference type="InterPro" id="IPR002695">
    <property type="entry name" value="PurH-like"/>
</dbReference>
<keyword evidence="6 10" id="KW-0378">Hydrolase</keyword>
<dbReference type="HAMAP" id="MF_00139">
    <property type="entry name" value="PurH"/>
    <property type="match status" value="1"/>
</dbReference>
<comment type="domain">
    <text evidence="10">The IMP cyclohydrolase activity resides in the N-terminal region.</text>
</comment>
<evidence type="ECO:0000256" key="2">
    <source>
        <dbReference type="ARBA" id="ARBA00004954"/>
    </source>
</evidence>
<reference evidence="12" key="1">
    <citation type="journal article" date="2020" name="mSystems">
        <title>Genome- and Community-Level Interaction Insights into Carbon Utilization and Element Cycling Functions of Hydrothermarchaeota in Hydrothermal Sediment.</title>
        <authorList>
            <person name="Zhou Z."/>
            <person name="Liu Y."/>
            <person name="Xu W."/>
            <person name="Pan J."/>
            <person name="Luo Z.H."/>
            <person name="Li M."/>
        </authorList>
    </citation>
    <scope>NUCLEOTIDE SEQUENCE [LARGE SCALE GENOMIC DNA]</scope>
    <source>
        <strain evidence="12">SpSt-780</strain>
    </source>
</reference>
<accession>A0A7C4UFE0</accession>
<evidence type="ECO:0000256" key="4">
    <source>
        <dbReference type="ARBA" id="ARBA00022679"/>
    </source>
</evidence>
<dbReference type="FunFam" id="3.40.140.20:FF:000001">
    <property type="entry name" value="Bifunctional purine biosynthesis protein PurH"/>
    <property type="match status" value="1"/>
</dbReference>
<dbReference type="CDD" id="cd01421">
    <property type="entry name" value="IMPCH"/>
    <property type="match status" value="1"/>
</dbReference>
<evidence type="ECO:0000256" key="7">
    <source>
        <dbReference type="ARBA" id="ARBA00023268"/>
    </source>
</evidence>
<evidence type="ECO:0000256" key="3">
    <source>
        <dbReference type="ARBA" id="ARBA00007667"/>
    </source>
</evidence>